<dbReference type="InterPro" id="IPR003342">
    <property type="entry name" value="ArnT-like_N"/>
</dbReference>
<feature type="domain" description="ArnT-like N-terminal" evidence="11">
    <location>
        <begin position="90"/>
        <end position="321"/>
    </location>
</feature>
<dbReference type="GO" id="GO:0012505">
    <property type="term" value="C:endomembrane system"/>
    <property type="evidence" value="ECO:0007669"/>
    <property type="project" value="UniProtKB-SubCell"/>
</dbReference>
<evidence type="ECO:0000256" key="2">
    <source>
        <dbReference type="ARBA" id="ARBA00004922"/>
    </source>
</evidence>
<dbReference type="GO" id="GO:0000030">
    <property type="term" value="F:mannosyltransferase activity"/>
    <property type="evidence" value="ECO:0007669"/>
    <property type="project" value="InterPro"/>
</dbReference>
<evidence type="ECO:0000256" key="6">
    <source>
        <dbReference type="ARBA" id="ARBA00022692"/>
    </source>
</evidence>
<feature type="region of interest" description="Disordered" evidence="9">
    <location>
        <begin position="41"/>
        <end position="72"/>
    </location>
</feature>
<dbReference type="Pfam" id="PF02366">
    <property type="entry name" value="PMT"/>
    <property type="match status" value="1"/>
</dbReference>
<comment type="subcellular location">
    <subcellularLocation>
        <location evidence="1">Endomembrane system</location>
        <topology evidence="1">Multi-pass membrane protein</topology>
    </subcellularLocation>
</comment>
<evidence type="ECO:0000259" key="12">
    <source>
        <dbReference type="Pfam" id="PF16192"/>
    </source>
</evidence>
<comment type="pathway">
    <text evidence="2">Protein modification; protein glycosylation.</text>
</comment>
<dbReference type="GO" id="GO:0016020">
    <property type="term" value="C:membrane"/>
    <property type="evidence" value="ECO:0007669"/>
    <property type="project" value="InterPro"/>
</dbReference>
<dbReference type="GO" id="GO:0006493">
    <property type="term" value="P:protein O-linked glycosylation"/>
    <property type="evidence" value="ECO:0007669"/>
    <property type="project" value="InterPro"/>
</dbReference>
<feature type="transmembrane region" description="Helical" evidence="10">
    <location>
        <begin position="453"/>
        <end position="472"/>
    </location>
</feature>
<sequence>MYPALQPSHEGVIGVLVQSRLWLRRQLRRWSRERKRPDKRPVLFDNGVKDPDFDDGPHATTSKYRRRNPAALPARQRDAAPIPTRALLVLLFGAALLVRGWGIAFPPSVVFDEVHFMRFVKAYYYGKYFFDIHPPLGKLVLLLITKLFCGAPKLKYELNGEDFGDQIYAPLRWTSALFGSALAPVTYLIGRELGLSVPASLGPAVAFVFDHLAVVESRLVLLDAQLMCFMALCLLFALKLWGAKKGTPRRRRFLVLTALSGAAAIGVKWTALATPGLVALVSLFGRPFPREGRLRWGEIVLAGLIAVSFYTALFALHFTLLPHSGQGDAFMTHDFRRSLVGGAKYVKGFKGPGFVKNFFYLNKEMYTANAHIKTRHRWESKWYQWIINQRGLLYYNEVNDDATRMQKIYLIVNPAVSVISVAALLSFLFILFCIYLPRKWSGQLHPNSRLPGFAVRGMFLFTGYVVNLLPYIEVARCTFLYHYLPPLFYALLSVANLIDLMPNLQVQRLVSSLFFAAVFIAFWIWSPWIYATSLTPSSHRWRRLFREGWA</sequence>
<dbReference type="InterPro" id="IPR027005">
    <property type="entry name" value="PMT-like"/>
</dbReference>
<dbReference type="InterPro" id="IPR032421">
    <property type="entry name" value="PMT_4TMC"/>
</dbReference>
<protein>
    <submittedName>
        <fullName evidence="13">Dolichyl-phosphate-mannose-protein mannosyltransferase</fullName>
    </submittedName>
</protein>
<name>A0A2H4YKK5_9FLOR</name>
<evidence type="ECO:0000256" key="7">
    <source>
        <dbReference type="ARBA" id="ARBA00022989"/>
    </source>
</evidence>
<evidence type="ECO:0000256" key="1">
    <source>
        <dbReference type="ARBA" id="ARBA00004127"/>
    </source>
</evidence>
<evidence type="ECO:0000313" key="13">
    <source>
        <dbReference type="EMBL" id="AUE44561.1"/>
    </source>
</evidence>
<feature type="transmembrane region" description="Helical" evidence="10">
    <location>
        <begin position="479"/>
        <end position="498"/>
    </location>
</feature>
<evidence type="ECO:0000256" key="5">
    <source>
        <dbReference type="ARBA" id="ARBA00022679"/>
    </source>
</evidence>
<feature type="compositionally biased region" description="Basic and acidic residues" evidence="9">
    <location>
        <begin position="41"/>
        <end position="57"/>
    </location>
</feature>
<dbReference type="Pfam" id="PF16192">
    <property type="entry name" value="PMT_4TMC"/>
    <property type="match status" value="1"/>
</dbReference>
<keyword evidence="6 10" id="KW-0812">Transmembrane</keyword>
<dbReference type="PANTHER" id="PTHR10050">
    <property type="entry name" value="DOLICHYL-PHOSPHATE-MANNOSE--PROTEIN MANNOSYLTRANSFERASE"/>
    <property type="match status" value="1"/>
</dbReference>
<gene>
    <name evidence="13" type="primary">PMT</name>
</gene>
<feature type="transmembrane region" description="Helical" evidence="10">
    <location>
        <begin position="299"/>
        <end position="321"/>
    </location>
</feature>
<feature type="transmembrane region" description="Helical" evidence="10">
    <location>
        <begin position="253"/>
        <end position="279"/>
    </location>
</feature>
<accession>A0A2H4YKK5</accession>
<feature type="transmembrane region" description="Helical" evidence="10">
    <location>
        <begin position="408"/>
        <end position="437"/>
    </location>
</feature>
<feature type="transmembrane region" description="Helical" evidence="10">
    <location>
        <begin position="510"/>
        <end position="531"/>
    </location>
</feature>
<reference evidence="13" key="1">
    <citation type="submission" date="2016-11" db="EMBL/GenBank/DDBJ databases">
        <title>Phylogenetic analyses of algal dolichyl-phosphate-mannose-protein mannosyltransferase.</title>
        <authorList>
            <person name="Wang S."/>
            <person name="Zhang L."/>
            <person name="Chi S."/>
            <person name="Liu T."/>
        </authorList>
    </citation>
    <scope>NUCLEOTIDE SEQUENCE</scope>
    <source>
        <strain evidence="13">SBLT-2004113</strain>
    </source>
</reference>
<keyword evidence="8 10" id="KW-0472">Membrane</keyword>
<dbReference type="AlphaFoldDB" id="A0A2H4YKK5"/>
<feature type="transmembrane region" description="Helical" evidence="10">
    <location>
        <begin position="219"/>
        <end position="241"/>
    </location>
</feature>
<dbReference type="EMBL" id="KY111582">
    <property type="protein sequence ID" value="AUE44561.1"/>
    <property type="molecule type" value="mRNA"/>
</dbReference>
<keyword evidence="4 13" id="KW-0328">Glycosyltransferase</keyword>
<dbReference type="UniPathway" id="UPA00378"/>
<organism evidence="13">
    <name type="scientific">Gloiopeltis furcata</name>
    <dbReference type="NCBI Taxonomy" id="42017"/>
    <lineage>
        <taxon>Eukaryota</taxon>
        <taxon>Rhodophyta</taxon>
        <taxon>Florideophyceae</taxon>
        <taxon>Rhodymeniophycidae</taxon>
        <taxon>Gigartinales</taxon>
        <taxon>Endocladiaceae</taxon>
        <taxon>Gloiopeltis</taxon>
    </lineage>
</organism>
<evidence type="ECO:0000256" key="8">
    <source>
        <dbReference type="ARBA" id="ARBA00023136"/>
    </source>
</evidence>
<evidence type="ECO:0000256" key="10">
    <source>
        <dbReference type="SAM" id="Phobius"/>
    </source>
</evidence>
<keyword evidence="7 10" id="KW-1133">Transmembrane helix</keyword>
<feature type="domain" description="Protein O-mannosyl-transferase C-terminal four TM" evidence="12">
    <location>
        <begin position="354"/>
        <end position="546"/>
    </location>
</feature>
<evidence type="ECO:0000256" key="3">
    <source>
        <dbReference type="ARBA" id="ARBA00007222"/>
    </source>
</evidence>
<evidence type="ECO:0000256" key="9">
    <source>
        <dbReference type="SAM" id="MobiDB-lite"/>
    </source>
</evidence>
<evidence type="ECO:0000259" key="11">
    <source>
        <dbReference type="Pfam" id="PF02366"/>
    </source>
</evidence>
<feature type="transmembrane region" description="Helical" evidence="10">
    <location>
        <begin position="128"/>
        <end position="149"/>
    </location>
</feature>
<feature type="transmembrane region" description="Helical" evidence="10">
    <location>
        <begin position="86"/>
        <end position="108"/>
    </location>
</feature>
<keyword evidence="5 13" id="KW-0808">Transferase</keyword>
<proteinExistence type="evidence at transcript level"/>
<evidence type="ECO:0000256" key="4">
    <source>
        <dbReference type="ARBA" id="ARBA00022676"/>
    </source>
</evidence>
<comment type="similarity">
    <text evidence="3">Belongs to the glycosyltransferase 39 family.</text>
</comment>